<accession>A0A3Q9HQC4</accession>
<evidence type="ECO:0000256" key="4">
    <source>
        <dbReference type="ARBA" id="ARBA00022679"/>
    </source>
</evidence>
<evidence type="ECO:0000256" key="5">
    <source>
        <dbReference type="ARBA" id="ARBA00023136"/>
    </source>
</evidence>
<keyword evidence="6" id="KW-0012">Acyltransferase</keyword>
<keyword evidence="3" id="KW-0997">Cell inner membrane</keyword>
<dbReference type="GO" id="GO:0005886">
    <property type="term" value="C:plasma membrane"/>
    <property type="evidence" value="ECO:0007669"/>
    <property type="project" value="UniProtKB-SubCell"/>
</dbReference>
<keyword evidence="2" id="KW-1003">Cell membrane</keyword>
<dbReference type="CDD" id="cd07984">
    <property type="entry name" value="LPLAT_LABLAT-like"/>
    <property type="match status" value="1"/>
</dbReference>
<keyword evidence="8" id="KW-1185">Reference proteome</keyword>
<gene>
    <name evidence="7" type="ORF">BBF96_07475</name>
</gene>
<dbReference type="InterPro" id="IPR004960">
    <property type="entry name" value="LipA_acyltrans"/>
</dbReference>
<dbReference type="EMBL" id="CP016379">
    <property type="protein sequence ID" value="AZR73238.1"/>
    <property type="molecule type" value="Genomic_DNA"/>
</dbReference>
<comment type="subcellular location">
    <subcellularLocation>
        <location evidence="1">Cell inner membrane</location>
    </subcellularLocation>
</comment>
<evidence type="ECO:0000256" key="2">
    <source>
        <dbReference type="ARBA" id="ARBA00022475"/>
    </source>
</evidence>
<dbReference type="AlphaFoldDB" id="A0A3Q9HQC4"/>
<dbReference type="Pfam" id="PF03279">
    <property type="entry name" value="Lip_A_acyltrans"/>
    <property type="match status" value="1"/>
</dbReference>
<evidence type="ECO:0000256" key="1">
    <source>
        <dbReference type="ARBA" id="ARBA00004533"/>
    </source>
</evidence>
<dbReference type="RefSeq" id="WP_127016569.1">
    <property type="nucleotide sequence ID" value="NZ_CP016379.1"/>
</dbReference>
<sequence length="284" mass="32897">MNSAKIIHKITNLLPSSSIPILSSLLSRLAYSLHEKSHHRQEIHNAIASALHLPLDNPQVDKLVKANFKHLLQTIFEIARFDQLKKEWSNLIKIEGIEHYQKIHKSGQGIILLSAHIGNWELLISGLPLLGIKKPYALTWKQPESDLNNLLNHQRTLWGTRILWTQELDREKIKEILTNNGTLLIFADHYQLGKTTVNFFGHPTRIPAGPVLFARKYNAALLPIHTYRKGNRHHIIIEPALTLKSSTEDLTPDLQKCINFIERWILKNPEQWMWIFKRGEWCLE</sequence>
<evidence type="ECO:0000313" key="8">
    <source>
        <dbReference type="Proteomes" id="UP000267250"/>
    </source>
</evidence>
<evidence type="ECO:0000256" key="3">
    <source>
        <dbReference type="ARBA" id="ARBA00022519"/>
    </source>
</evidence>
<dbReference type="PANTHER" id="PTHR30606:SF10">
    <property type="entry name" value="PHOSPHATIDYLINOSITOL MANNOSIDE ACYLTRANSFERASE"/>
    <property type="match status" value="1"/>
</dbReference>
<keyword evidence="4" id="KW-0808">Transferase</keyword>
<evidence type="ECO:0008006" key="9">
    <source>
        <dbReference type="Google" id="ProtNLM"/>
    </source>
</evidence>
<dbReference type="PANTHER" id="PTHR30606">
    <property type="entry name" value="LIPID A BIOSYNTHESIS LAUROYL ACYLTRANSFERASE"/>
    <property type="match status" value="1"/>
</dbReference>
<name>A0A3Q9HQC4_9FIRM</name>
<dbReference type="GO" id="GO:0009247">
    <property type="term" value="P:glycolipid biosynthetic process"/>
    <property type="evidence" value="ECO:0007669"/>
    <property type="project" value="UniProtKB-ARBA"/>
</dbReference>
<proteinExistence type="predicted"/>
<organism evidence="7 8">
    <name type="scientific">Anoxybacter fermentans</name>
    <dbReference type="NCBI Taxonomy" id="1323375"/>
    <lineage>
        <taxon>Bacteria</taxon>
        <taxon>Bacillati</taxon>
        <taxon>Bacillota</taxon>
        <taxon>Clostridia</taxon>
        <taxon>Halanaerobiales</taxon>
        <taxon>Anoxybacter</taxon>
    </lineage>
</organism>
<dbReference type="Proteomes" id="UP000267250">
    <property type="component" value="Chromosome"/>
</dbReference>
<evidence type="ECO:0000313" key="7">
    <source>
        <dbReference type="EMBL" id="AZR73238.1"/>
    </source>
</evidence>
<evidence type="ECO:0000256" key="6">
    <source>
        <dbReference type="ARBA" id="ARBA00023315"/>
    </source>
</evidence>
<dbReference type="GO" id="GO:0016746">
    <property type="term" value="F:acyltransferase activity"/>
    <property type="evidence" value="ECO:0007669"/>
    <property type="project" value="UniProtKB-KW"/>
</dbReference>
<dbReference type="OrthoDB" id="9801955at2"/>
<dbReference type="KEGG" id="aft:BBF96_07475"/>
<protein>
    <recommendedName>
        <fullName evidence="9">Lipid A biosynthesis acyltransferase</fullName>
    </recommendedName>
</protein>
<keyword evidence="5" id="KW-0472">Membrane</keyword>
<reference evidence="7 8" key="1">
    <citation type="submission" date="2016-07" db="EMBL/GenBank/DDBJ databases">
        <title>Genome and transcriptome analysis of iron-reducing fermentative bacteria Anoxybacter fermentans.</title>
        <authorList>
            <person name="Zeng X."/>
            <person name="Shao Z."/>
        </authorList>
    </citation>
    <scope>NUCLEOTIDE SEQUENCE [LARGE SCALE GENOMIC DNA]</scope>
    <source>
        <strain evidence="7 8">DY22613</strain>
    </source>
</reference>